<dbReference type="EMBL" id="FNYV01000005">
    <property type="protein sequence ID" value="SEJ56180.1"/>
    <property type="molecule type" value="Genomic_DNA"/>
</dbReference>
<dbReference type="STRING" id="1144548.SAMN05443287_105257"/>
<feature type="chain" id="PRO_5039647180" description="Lipoprotein" evidence="2">
    <location>
        <begin position="22"/>
        <end position="276"/>
    </location>
</feature>
<organism evidence="3 4">
    <name type="scientific">Micromonospora phaseoli</name>
    <dbReference type="NCBI Taxonomy" id="1144548"/>
    <lineage>
        <taxon>Bacteria</taxon>
        <taxon>Bacillati</taxon>
        <taxon>Actinomycetota</taxon>
        <taxon>Actinomycetes</taxon>
        <taxon>Micromonosporales</taxon>
        <taxon>Micromonosporaceae</taxon>
        <taxon>Micromonospora</taxon>
    </lineage>
</organism>
<dbReference type="PROSITE" id="PS51257">
    <property type="entry name" value="PROKAR_LIPOPROTEIN"/>
    <property type="match status" value="1"/>
</dbReference>
<dbReference type="AlphaFoldDB" id="A0A1H7A2U2"/>
<evidence type="ECO:0008006" key="5">
    <source>
        <dbReference type="Google" id="ProtNLM"/>
    </source>
</evidence>
<keyword evidence="4" id="KW-1185">Reference proteome</keyword>
<evidence type="ECO:0000256" key="2">
    <source>
        <dbReference type="SAM" id="SignalP"/>
    </source>
</evidence>
<keyword evidence="2" id="KW-0732">Signal</keyword>
<dbReference type="OrthoDB" id="3359779at2"/>
<sequence>MTVRRMSAGLVAAALFTPGVAACTTTGDAGSTATPSATASGAAPQVDSDAKQALLDSTREISNGNFRFSMSGAGSVAEGQVHQPSQSAEMRIRLGEPTDDLAISLDLVHAKPDSWVKLDLKGSAATRVPGVDRLNLGKYQHLDQNRIQGDRNLGFDFDQVDPAGSEVLTQAVTEAQRTGDGTYTGTIDLSKAADAGSLDPTLITALGPQGSAVPFTATTDAQGRLTELVVQLPQSGQAAGQEIKVTYSDYGNATEATKPPADQVVEAPPELYNLFD</sequence>
<proteinExistence type="predicted"/>
<protein>
    <recommendedName>
        <fullName evidence="5">Lipoprotein</fullName>
    </recommendedName>
</protein>
<evidence type="ECO:0000313" key="3">
    <source>
        <dbReference type="EMBL" id="SEJ56180.1"/>
    </source>
</evidence>
<evidence type="ECO:0000256" key="1">
    <source>
        <dbReference type="SAM" id="MobiDB-lite"/>
    </source>
</evidence>
<feature type="signal peptide" evidence="2">
    <location>
        <begin position="1"/>
        <end position="21"/>
    </location>
</feature>
<gene>
    <name evidence="3" type="ORF">SAMN05443287_105257</name>
</gene>
<accession>A0A1H7A2U2</accession>
<reference evidence="4" key="1">
    <citation type="submission" date="2016-10" db="EMBL/GenBank/DDBJ databases">
        <authorList>
            <person name="Varghese N."/>
            <person name="Submissions S."/>
        </authorList>
    </citation>
    <scope>NUCLEOTIDE SEQUENCE [LARGE SCALE GENOMIC DNA]</scope>
    <source>
        <strain evidence="4">CGMCC 4.7038</strain>
    </source>
</reference>
<evidence type="ECO:0000313" key="4">
    <source>
        <dbReference type="Proteomes" id="UP000198707"/>
    </source>
</evidence>
<dbReference type="Proteomes" id="UP000198707">
    <property type="component" value="Unassembled WGS sequence"/>
</dbReference>
<feature type="region of interest" description="Disordered" evidence="1">
    <location>
        <begin position="26"/>
        <end position="46"/>
    </location>
</feature>
<name>A0A1H7A2U2_9ACTN</name>
<feature type="compositionally biased region" description="Low complexity" evidence="1">
    <location>
        <begin position="26"/>
        <end position="43"/>
    </location>
</feature>